<evidence type="ECO:0000256" key="7">
    <source>
        <dbReference type="ARBA" id="ARBA00023215"/>
    </source>
</evidence>
<dbReference type="InterPro" id="IPR008993">
    <property type="entry name" value="TIMP-like_OB-fold"/>
</dbReference>
<feature type="region of interest" description="Disordered" evidence="9">
    <location>
        <begin position="33"/>
        <end position="54"/>
    </location>
</feature>
<dbReference type="InParanoid" id="A0A6P7G4Z8"/>
<dbReference type="InterPro" id="IPR001134">
    <property type="entry name" value="Netrin_domain"/>
</dbReference>
<feature type="disulfide bond" evidence="8">
    <location>
        <begin position="210"/>
        <end position="223"/>
    </location>
</feature>
<keyword evidence="4" id="KW-0483">Metalloprotease inhibitor</keyword>
<dbReference type="GO" id="GO:0002020">
    <property type="term" value="F:protease binding"/>
    <property type="evidence" value="ECO:0007669"/>
    <property type="project" value="TreeGrafter"/>
</dbReference>
<dbReference type="PANTHER" id="PTHR11844:SF33">
    <property type="entry name" value="TISSUE INHIBITOR OF METALLOPROTEINASE"/>
    <property type="match status" value="1"/>
</dbReference>
<keyword evidence="5" id="KW-0646">Protease inhibitor</keyword>
<evidence type="ECO:0000256" key="3">
    <source>
        <dbReference type="ARBA" id="ARBA00022525"/>
    </source>
</evidence>
<keyword evidence="3" id="KW-0964">Secreted</keyword>
<feature type="disulfide bond" evidence="8">
    <location>
        <begin position="192"/>
        <end position="231"/>
    </location>
</feature>
<comment type="subcellular location">
    <subcellularLocation>
        <location evidence="1">Secreted</location>
    </subcellularLocation>
</comment>
<name>A0A6P7G4Z8_DIAVI</name>
<evidence type="ECO:0000256" key="9">
    <source>
        <dbReference type="SAM" id="MobiDB-lite"/>
    </source>
</evidence>
<dbReference type="GO" id="GO:0005615">
    <property type="term" value="C:extracellular space"/>
    <property type="evidence" value="ECO:0007669"/>
    <property type="project" value="TreeGrafter"/>
</dbReference>
<evidence type="ECO:0000256" key="8">
    <source>
        <dbReference type="PIRSR" id="PIRSR601820-3"/>
    </source>
</evidence>
<dbReference type="Pfam" id="PF00965">
    <property type="entry name" value="TIMP"/>
    <property type="match status" value="1"/>
</dbReference>
<dbReference type="PROSITE" id="PS50189">
    <property type="entry name" value="NTR"/>
    <property type="match status" value="1"/>
</dbReference>
<dbReference type="Gene3D" id="3.90.370.10">
    <property type="entry name" value="Tissue inhibitor of metalloproteinase-1. Chain B, domain 1"/>
    <property type="match status" value="1"/>
</dbReference>
<dbReference type="GO" id="GO:0031012">
    <property type="term" value="C:extracellular matrix"/>
    <property type="evidence" value="ECO:0007669"/>
    <property type="project" value="TreeGrafter"/>
</dbReference>
<protein>
    <submittedName>
        <fullName evidence="11">Tissue inhibitor of metalloproteinase</fullName>
    </submittedName>
</protein>
<feature type="domain" description="NTR" evidence="10">
    <location>
        <begin position="70"/>
        <end position="190"/>
    </location>
</feature>
<keyword evidence="6 8" id="KW-1015">Disulfide bond</keyword>
<evidence type="ECO:0000256" key="2">
    <source>
        <dbReference type="ARBA" id="ARBA00011027"/>
    </source>
</evidence>
<dbReference type="SMART" id="SM00206">
    <property type="entry name" value="NTR"/>
    <property type="match status" value="1"/>
</dbReference>
<organism evidence="11">
    <name type="scientific">Diabrotica virgifera virgifera</name>
    <name type="common">western corn rootworm</name>
    <dbReference type="NCBI Taxonomy" id="50390"/>
    <lineage>
        <taxon>Eukaryota</taxon>
        <taxon>Metazoa</taxon>
        <taxon>Ecdysozoa</taxon>
        <taxon>Arthropoda</taxon>
        <taxon>Hexapoda</taxon>
        <taxon>Insecta</taxon>
        <taxon>Pterygota</taxon>
        <taxon>Neoptera</taxon>
        <taxon>Endopterygota</taxon>
        <taxon>Coleoptera</taxon>
        <taxon>Polyphaga</taxon>
        <taxon>Cucujiformia</taxon>
        <taxon>Chrysomeloidea</taxon>
        <taxon>Chrysomelidae</taxon>
        <taxon>Galerucinae</taxon>
        <taxon>Diabroticina</taxon>
        <taxon>Diabroticites</taxon>
        <taxon>Diabrotica</taxon>
    </lineage>
</organism>
<feature type="compositionally biased region" description="Acidic residues" evidence="9">
    <location>
        <begin position="38"/>
        <end position="49"/>
    </location>
</feature>
<dbReference type="Gene3D" id="2.40.50.120">
    <property type="match status" value="1"/>
</dbReference>
<dbReference type="InterPro" id="IPR001820">
    <property type="entry name" value="TIMP"/>
</dbReference>
<keyword evidence="7" id="KW-0481">Metalloenzyme inhibitor</keyword>
<evidence type="ECO:0000256" key="5">
    <source>
        <dbReference type="ARBA" id="ARBA00022690"/>
    </source>
</evidence>
<dbReference type="InterPro" id="IPR027465">
    <property type="entry name" value="TIMP_C"/>
</dbReference>
<dbReference type="GO" id="GO:0051045">
    <property type="term" value="P:negative regulation of membrane protein ectodomain proteolysis"/>
    <property type="evidence" value="ECO:0007669"/>
    <property type="project" value="TreeGrafter"/>
</dbReference>
<dbReference type="AlphaFoldDB" id="A0A6P7G4Z8"/>
<evidence type="ECO:0000313" key="11">
    <source>
        <dbReference type="RefSeq" id="XP_028142077.1"/>
    </source>
</evidence>
<dbReference type="FunCoup" id="A0A6P7G4Z8">
    <property type="interactions" value="21"/>
</dbReference>
<dbReference type="SUPFAM" id="SSF50242">
    <property type="entry name" value="TIMP-like"/>
    <property type="match status" value="1"/>
</dbReference>
<accession>A0A6P7G4Z8</accession>
<dbReference type="PANTHER" id="PTHR11844">
    <property type="entry name" value="METALLOPROTEASE INHIBITOR"/>
    <property type="match status" value="1"/>
</dbReference>
<feature type="non-terminal residue" evidence="11">
    <location>
        <position position="1"/>
    </location>
</feature>
<comment type="similarity">
    <text evidence="2">Belongs to the protease inhibitor I35 (TIMP) family.</text>
</comment>
<feature type="disulfide bond" evidence="8">
    <location>
        <begin position="197"/>
        <end position="203"/>
    </location>
</feature>
<evidence type="ECO:0000256" key="1">
    <source>
        <dbReference type="ARBA" id="ARBA00004613"/>
    </source>
</evidence>
<dbReference type="RefSeq" id="XP_028142077.1">
    <property type="nucleotide sequence ID" value="XM_028286276.1"/>
</dbReference>
<dbReference type="GO" id="GO:0008191">
    <property type="term" value="F:metalloendopeptidase inhibitor activity"/>
    <property type="evidence" value="ECO:0007669"/>
    <property type="project" value="InterPro"/>
</dbReference>
<sequence>CENEEESAITEWIEADDNGHQKFTNEEIVNLVQPEGNPNEDEESEEEVSLPDRVSQANVTKAPDVDLPYVEQNCAAFSAIDFFKRFSVSVILARVKRERILGDTKVYKVRVRKEYKVSDKGVLALKSGRLLTPKYGAMCGVDLEVGKLYVISGNIVTLKAQINMCGMRTEWNQLTRRQRKGLRVLYRHGCTCKIRRCSLGKRCYRQRDSCTWRNSCETKEGICLRQPNKSCMWARTRLLTTCSREWRRNVTMSSSYHQYNNFAFHH</sequence>
<proteinExistence type="inferred from homology"/>
<reference evidence="11" key="1">
    <citation type="submission" date="2025-08" db="UniProtKB">
        <authorList>
            <consortium name="RefSeq"/>
        </authorList>
    </citation>
    <scope>IDENTIFICATION</scope>
    <source>
        <tissue evidence="11">Whole insect</tissue>
    </source>
</reference>
<gene>
    <name evidence="11" type="primary">LOC114335974</name>
</gene>
<evidence type="ECO:0000259" key="10">
    <source>
        <dbReference type="PROSITE" id="PS50189"/>
    </source>
</evidence>
<evidence type="ECO:0000256" key="6">
    <source>
        <dbReference type="ARBA" id="ARBA00023157"/>
    </source>
</evidence>
<evidence type="ECO:0000256" key="4">
    <source>
        <dbReference type="ARBA" id="ARBA00022608"/>
    </source>
</evidence>